<dbReference type="InterPro" id="IPR023090">
    <property type="entry name" value="UPF0702_alpha/beta_dom_sf"/>
</dbReference>
<organism evidence="9 10">
    <name type="scientific">Psychrobacter phenylpyruvicus</name>
    <dbReference type="NCBI Taxonomy" id="29432"/>
    <lineage>
        <taxon>Bacteria</taxon>
        <taxon>Pseudomonadati</taxon>
        <taxon>Pseudomonadota</taxon>
        <taxon>Gammaproteobacteria</taxon>
        <taxon>Moraxellales</taxon>
        <taxon>Moraxellaceae</taxon>
        <taxon>Psychrobacter</taxon>
    </lineage>
</organism>
<keyword evidence="4 7" id="KW-0812">Transmembrane</keyword>
<comment type="similarity">
    <text evidence="2">Belongs to the UPF0702 family.</text>
</comment>
<dbReference type="AlphaFoldDB" id="A0A379LQG6"/>
<evidence type="ECO:0000256" key="4">
    <source>
        <dbReference type="ARBA" id="ARBA00022692"/>
    </source>
</evidence>
<feature type="transmembrane region" description="Helical" evidence="7">
    <location>
        <begin position="43"/>
        <end position="63"/>
    </location>
</feature>
<proteinExistence type="inferred from homology"/>
<evidence type="ECO:0000256" key="2">
    <source>
        <dbReference type="ARBA" id="ARBA00006448"/>
    </source>
</evidence>
<dbReference type="InterPro" id="IPR007353">
    <property type="entry name" value="DUF421"/>
</dbReference>
<accession>A0A379LQG6</accession>
<evidence type="ECO:0000313" key="10">
    <source>
        <dbReference type="Proteomes" id="UP000254123"/>
    </source>
</evidence>
<keyword evidence="3" id="KW-1003">Cell membrane</keyword>
<reference evidence="9 10" key="1">
    <citation type="submission" date="2018-06" db="EMBL/GenBank/DDBJ databases">
        <authorList>
            <consortium name="Pathogen Informatics"/>
            <person name="Doyle S."/>
        </authorList>
    </citation>
    <scope>NUCLEOTIDE SEQUENCE [LARGE SCALE GENOMIC DNA]</scope>
    <source>
        <strain evidence="9 10">NCTC10526</strain>
    </source>
</reference>
<evidence type="ECO:0000256" key="5">
    <source>
        <dbReference type="ARBA" id="ARBA00022989"/>
    </source>
</evidence>
<feature type="transmembrane region" description="Helical" evidence="7">
    <location>
        <begin position="69"/>
        <end position="89"/>
    </location>
</feature>
<dbReference type="GO" id="GO:0005886">
    <property type="term" value="C:plasma membrane"/>
    <property type="evidence" value="ECO:0007669"/>
    <property type="project" value="UniProtKB-SubCell"/>
</dbReference>
<evidence type="ECO:0000256" key="7">
    <source>
        <dbReference type="SAM" id="Phobius"/>
    </source>
</evidence>
<gene>
    <name evidence="9" type="primary">yetF_2</name>
    <name evidence="9" type="ORF">NCTC10526_02700</name>
</gene>
<dbReference type="STRING" id="1123034.GCA_000685805_01681"/>
<feature type="domain" description="YetF C-terminal" evidence="8">
    <location>
        <begin position="92"/>
        <end position="161"/>
    </location>
</feature>
<dbReference type="Pfam" id="PF04239">
    <property type="entry name" value="DUF421"/>
    <property type="match status" value="1"/>
</dbReference>
<keyword evidence="5 7" id="KW-1133">Transmembrane helix</keyword>
<protein>
    <submittedName>
        <fullName evidence="9">Protein of uncharacterized function (DUF421)</fullName>
    </submittedName>
</protein>
<evidence type="ECO:0000256" key="3">
    <source>
        <dbReference type="ARBA" id="ARBA00022475"/>
    </source>
</evidence>
<dbReference type="RefSeq" id="WP_028859181.1">
    <property type="nucleotide sequence ID" value="NZ_CAJHAQ010000001.1"/>
</dbReference>
<evidence type="ECO:0000313" key="9">
    <source>
        <dbReference type="EMBL" id="SUD92305.1"/>
    </source>
</evidence>
<evidence type="ECO:0000259" key="8">
    <source>
        <dbReference type="Pfam" id="PF04239"/>
    </source>
</evidence>
<keyword evidence="10" id="KW-1185">Reference proteome</keyword>
<name>A0A379LQG6_9GAMM</name>
<dbReference type="PANTHER" id="PTHR34582">
    <property type="entry name" value="UPF0702 TRANSMEMBRANE PROTEIN YCAP"/>
    <property type="match status" value="1"/>
</dbReference>
<evidence type="ECO:0000256" key="6">
    <source>
        <dbReference type="ARBA" id="ARBA00023136"/>
    </source>
</evidence>
<dbReference type="EMBL" id="UGVC01000001">
    <property type="protein sequence ID" value="SUD92305.1"/>
    <property type="molecule type" value="Genomic_DNA"/>
</dbReference>
<evidence type="ECO:0000256" key="1">
    <source>
        <dbReference type="ARBA" id="ARBA00004651"/>
    </source>
</evidence>
<keyword evidence="6 7" id="KW-0472">Membrane</keyword>
<dbReference type="PANTHER" id="PTHR34582:SF6">
    <property type="entry name" value="UPF0702 TRANSMEMBRANE PROTEIN YCAP"/>
    <property type="match status" value="1"/>
</dbReference>
<comment type="subcellular location">
    <subcellularLocation>
        <location evidence="1">Cell membrane</location>
        <topology evidence="1">Multi-pass membrane protein</topology>
    </subcellularLocation>
</comment>
<dbReference type="Proteomes" id="UP000254123">
    <property type="component" value="Unassembled WGS sequence"/>
</dbReference>
<feature type="transmembrane region" description="Helical" evidence="7">
    <location>
        <begin position="12"/>
        <end position="31"/>
    </location>
</feature>
<sequence>MDWSKWFSMDWSQVGGVALSAIGIYFGLILFTRLMGLRSFSKLSSHDFAMTVGIGSILASTVLSKSPSLLQGLVAMAMLFLLQAMVSLIRRKIKPLKDLIDNEPVVLMAHGDYYWDNINQASLSKSDIHQVLRQNGIKSKSQVFAVIMETTGDISVIKQSEAAADRALFDDIRDFEHLFNPTQYK</sequence>
<dbReference type="Gene3D" id="3.30.240.20">
    <property type="entry name" value="bsu07140 like domains"/>
    <property type="match status" value="1"/>
</dbReference>